<feature type="active site" evidence="12">
    <location>
        <position position="180"/>
    </location>
</feature>
<feature type="compositionally biased region" description="Low complexity" evidence="13">
    <location>
        <begin position="409"/>
        <end position="429"/>
    </location>
</feature>
<protein>
    <recommendedName>
        <fullName evidence="4">pectinesterase</fullName>
        <ecNumber evidence="4">3.1.1.11</ecNumber>
    </recommendedName>
</protein>
<dbReference type="SUPFAM" id="SSF51126">
    <property type="entry name" value="Pectin lyase-like"/>
    <property type="match status" value="1"/>
</dbReference>
<evidence type="ECO:0000256" key="7">
    <source>
        <dbReference type="ARBA" id="ARBA00022729"/>
    </source>
</evidence>
<feature type="domain" description="Zn(2)-C6 fungal-type" evidence="15">
    <location>
        <begin position="363"/>
        <end position="393"/>
    </location>
</feature>
<dbReference type="GO" id="GO:0042545">
    <property type="term" value="P:cell wall modification"/>
    <property type="evidence" value="ECO:0007669"/>
    <property type="project" value="InterPro"/>
</dbReference>
<evidence type="ECO:0000313" key="16">
    <source>
        <dbReference type="EMBL" id="KAF4964769.1"/>
    </source>
</evidence>
<dbReference type="GO" id="GO:0006351">
    <property type="term" value="P:DNA-templated transcription"/>
    <property type="evidence" value="ECO:0007669"/>
    <property type="project" value="InterPro"/>
</dbReference>
<dbReference type="InterPro" id="IPR033131">
    <property type="entry name" value="Pectinesterase_Asp_AS"/>
</dbReference>
<dbReference type="GO" id="GO:0000981">
    <property type="term" value="F:DNA-binding transcription factor activity, RNA polymerase II-specific"/>
    <property type="evidence" value="ECO:0007669"/>
    <property type="project" value="InterPro"/>
</dbReference>
<evidence type="ECO:0000256" key="4">
    <source>
        <dbReference type="ARBA" id="ARBA00013229"/>
    </source>
</evidence>
<keyword evidence="9" id="KW-0063">Aspartyl esterase</keyword>
<evidence type="ECO:0000256" key="13">
    <source>
        <dbReference type="SAM" id="MobiDB-lite"/>
    </source>
</evidence>
<evidence type="ECO:0000256" key="10">
    <source>
        <dbReference type="ARBA" id="ARBA00023242"/>
    </source>
</evidence>
<feature type="region of interest" description="Disordered" evidence="13">
    <location>
        <begin position="409"/>
        <end position="431"/>
    </location>
</feature>
<dbReference type="InterPro" id="IPR000070">
    <property type="entry name" value="Pectinesterase_cat"/>
</dbReference>
<evidence type="ECO:0000256" key="8">
    <source>
        <dbReference type="ARBA" id="ARBA00022801"/>
    </source>
</evidence>
<dbReference type="InterPro" id="IPR036864">
    <property type="entry name" value="Zn2-C6_fun-type_DNA-bd_sf"/>
</dbReference>
<accession>A0A8H4TVK4</accession>
<dbReference type="PANTHER" id="PTHR47431:SF2">
    <property type="entry name" value="ZN(II)2CYS6 TRANSCRIPTION FACTOR (EUROFUNG)"/>
    <property type="match status" value="1"/>
</dbReference>
<name>A0A8H4TVK4_9HYPO</name>
<evidence type="ECO:0000256" key="2">
    <source>
        <dbReference type="ARBA" id="ARBA00005184"/>
    </source>
</evidence>
<sequence length="917" mass="100458">MKFLATLSFVTAALAASRTSAPSGCITVKKSPSSGQYGTVQAAVNSLSTSSSGKQCIFIDQGTYNEQVLVPSRSAQLSIYGYTADTSSYSGNKATITAKKSQADGLNNDQSATLRVKAANFKLYNVNVANTYGKGSQAVALSAYADSGYYGVQLTGFQDTLLANEGFQLYSHSLIQGATDFIFGQRASAWFEKVDLRVVANSVGYITANGRDSESNTSYYVFNNCNIATAAGNSVANGAYYLGRPWREYARVVFQKTSMSAVINSKGWAVWNTGNEQTGHVVFGEYSNSGAGASGTRASFATKLSSAVSISTVLTSSYASKGYYDASYILSGSEYQEPKWANCVVMIQNNVQPDASRKPSTLACTECRQRHVKCDATSPRCMRCEAQGLRCHYKPSQRGLKKRKFNIQTLSSPGSLPSTSTSGELSLTSRRPEPQQIVWDSANPHTALTDATLPEFQQPVDGTDYPWSQPSLDTCLLAVSRAADEGSPGGEKEVVEDDTLLINLFYANFFHAHPFLVPRALYTSQNYPGYLKLVIHLIGCHYSGTMCSETMQGMADEALKKALDKEEYGFILVQALLLFATILHARCIYDKSRTSLSQAASLALKLGMNRKSFSVEKSQGSQVIEESLRRTWWELYITDAFFAALDRKSSFRCKGVTSDMPLPCEEYLYTGDELLFEPSTLDQFESRAYAKEDMHFSSFAYRIEAARLLAKALTIAFEQQLHRDQVQNIDNLLAAWPHHIDIGKAEFVDSTGGVDQMLLQAHLLVNYTTISMHGIKAVETAKRFSDLAGLEPSVLKHSPLTLDGLLLSSIVMLSSCSLRPSRFHEHYQSRLYLSLGLLKTLNTVWALARDVAESVKTTALQVLPQESKASSDASMSLIDSGINVNSLDAINMTSLSWMDFPTDITNSSGQDEDDYNR</sequence>
<evidence type="ECO:0000256" key="12">
    <source>
        <dbReference type="PROSITE-ProRule" id="PRU10040"/>
    </source>
</evidence>
<dbReference type="InterPro" id="IPR012334">
    <property type="entry name" value="Pectin_lyas_fold"/>
</dbReference>
<dbReference type="EC" id="3.1.1.11" evidence="4"/>
<keyword evidence="7 14" id="KW-0732">Signal</keyword>
<dbReference type="SMART" id="SM00066">
    <property type="entry name" value="GAL4"/>
    <property type="match status" value="1"/>
</dbReference>
<dbReference type="OrthoDB" id="10067394at2759"/>
<dbReference type="GO" id="GO:0003677">
    <property type="term" value="F:DNA binding"/>
    <property type="evidence" value="ECO:0007669"/>
    <property type="project" value="InterPro"/>
</dbReference>
<dbReference type="Pfam" id="PF01095">
    <property type="entry name" value="Pectinesterase"/>
    <property type="match status" value="1"/>
</dbReference>
<dbReference type="PROSITE" id="PS50048">
    <property type="entry name" value="ZN2_CY6_FUNGAL_2"/>
    <property type="match status" value="1"/>
</dbReference>
<evidence type="ECO:0000259" key="15">
    <source>
        <dbReference type="PROSITE" id="PS50048"/>
    </source>
</evidence>
<evidence type="ECO:0000256" key="9">
    <source>
        <dbReference type="ARBA" id="ARBA00023085"/>
    </source>
</evidence>
<gene>
    <name evidence="16" type="ORF">FSARC_7368</name>
</gene>
<keyword evidence="5" id="KW-0964">Secreted</keyword>
<keyword evidence="6" id="KW-0479">Metal-binding</keyword>
<dbReference type="InterPro" id="IPR001138">
    <property type="entry name" value="Zn2Cys6_DnaBD"/>
</dbReference>
<proteinExistence type="inferred from homology"/>
<comment type="caution">
    <text evidence="16">The sequence shown here is derived from an EMBL/GenBank/DDBJ whole genome shotgun (WGS) entry which is preliminary data.</text>
</comment>
<keyword evidence="8" id="KW-0378">Hydrolase</keyword>
<keyword evidence="17" id="KW-1185">Reference proteome</keyword>
<organism evidence="16 17">
    <name type="scientific">Fusarium sarcochroum</name>
    <dbReference type="NCBI Taxonomy" id="1208366"/>
    <lineage>
        <taxon>Eukaryota</taxon>
        <taxon>Fungi</taxon>
        <taxon>Dikarya</taxon>
        <taxon>Ascomycota</taxon>
        <taxon>Pezizomycotina</taxon>
        <taxon>Sordariomycetes</taxon>
        <taxon>Hypocreomycetidae</taxon>
        <taxon>Hypocreales</taxon>
        <taxon>Nectriaceae</taxon>
        <taxon>Fusarium</taxon>
        <taxon>Fusarium lateritium species complex</taxon>
    </lineage>
</organism>
<dbReference type="GO" id="GO:0030599">
    <property type="term" value="F:pectinesterase activity"/>
    <property type="evidence" value="ECO:0007669"/>
    <property type="project" value="UniProtKB-EC"/>
</dbReference>
<dbReference type="UniPathway" id="UPA00545">
    <property type="reaction ID" value="UER00823"/>
</dbReference>
<dbReference type="AlphaFoldDB" id="A0A8H4TVK4"/>
<evidence type="ECO:0000256" key="6">
    <source>
        <dbReference type="ARBA" id="ARBA00022723"/>
    </source>
</evidence>
<dbReference type="GO" id="GO:0008270">
    <property type="term" value="F:zinc ion binding"/>
    <property type="evidence" value="ECO:0007669"/>
    <property type="project" value="InterPro"/>
</dbReference>
<comment type="catalytic activity">
    <reaction evidence="11">
        <text>[(1-&gt;4)-alpha-D-galacturonosyl methyl ester](n) + n H2O = [(1-&gt;4)-alpha-D-galacturonosyl](n) + n methanol + n H(+)</text>
        <dbReference type="Rhea" id="RHEA:22380"/>
        <dbReference type="Rhea" id="RHEA-COMP:14570"/>
        <dbReference type="Rhea" id="RHEA-COMP:14573"/>
        <dbReference type="ChEBI" id="CHEBI:15377"/>
        <dbReference type="ChEBI" id="CHEBI:15378"/>
        <dbReference type="ChEBI" id="CHEBI:17790"/>
        <dbReference type="ChEBI" id="CHEBI:140522"/>
        <dbReference type="ChEBI" id="CHEBI:140523"/>
        <dbReference type="EC" id="3.1.1.11"/>
    </reaction>
</comment>
<dbReference type="SUPFAM" id="SSF57701">
    <property type="entry name" value="Zn2/Cys6 DNA-binding domain"/>
    <property type="match status" value="1"/>
</dbReference>
<dbReference type="PROSITE" id="PS00463">
    <property type="entry name" value="ZN2_CY6_FUNGAL_1"/>
    <property type="match status" value="1"/>
</dbReference>
<feature type="chain" id="PRO_5034980928" description="pectinesterase" evidence="14">
    <location>
        <begin position="16"/>
        <end position="917"/>
    </location>
</feature>
<comment type="subcellular location">
    <subcellularLocation>
        <location evidence="1">Secreted</location>
    </subcellularLocation>
</comment>
<reference evidence="16" key="2">
    <citation type="submission" date="2020-05" db="EMBL/GenBank/DDBJ databases">
        <authorList>
            <person name="Kim H.-S."/>
            <person name="Proctor R.H."/>
            <person name="Brown D.W."/>
        </authorList>
    </citation>
    <scope>NUCLEOTIDE SEQUENCE</scope>
    <source>
        <strain evidence="16">NRRL 20472</strain>
    </source>
</reference>
<dbReference type="EMBL" id="JABEXW010000391">
    <property type="protein sequence ID" value="KAF4964769.1"/>
    <property type="molecule type" value="Genomic_DNA"/>
</dbReference>
<dbReference type="Pfam" id="PF00172">
    <property type="entry name" value="Zn_clus"/>
    <property type="match status" value="1"/>
</dbReference>
<evidence type="ECO:0000313" key="17">
    <source>
        <dbReference type="Proteomes" id="UP000622797"/>
    </source>
</evidence>
<feature type="signal peptide" evidence="14">
    <location>
        <begin position="1"/>
        <end position="15"/>
    </location>
</feature>
<comment type="similarity">
    <text evidence="3">Belongs to the pectinesterase family.</text>
</comment>
<evidence type="ECO:0000256" key="5">
    <source>
        <dbReference type="ARBA" id="ARBA00022525"/>
    </source>
</evidence>
<evidence type="ECO:0000256" key="11">
    <source>
        <dbReference type="ARBA" id="ARBA00047928"/>
    </source>
</evidence>
<dbReference type="FunFam" id="2.160.20.10:FF:000014">
    <property type="entry name" value="Pectinesterase"/>
    <property type="match status" value="1"/>
</dbReference>
<dbReference type="Gene3D" id="4.10.240.10">
    <property type="entry name" value="Zn(2)-C6 fungal-type DNA-binding domain"/>
    <property type="match status" value="1"/>
</dbReference>
<dbReference type="PROSITE" id="PS00503">
    <property type="entry name" value="PECTINESTERASE_2"/>
    <property type="match status" value="1"/>
</dbReference>
<evidence type="ECO:0000256" key="1">
    <source>
        <dbReference type="ARBA" id="ARBA00004613"/>
    </source>
</evidence>
<dbReference type="PANTHER" id="PTHR47431">
    <property type="entry name" value="ZN(II)2CYS6 TRANSCRIPTION FACTOR (EUROFUNG)-RELATED"/>
    <property type="match status" value="1"/>
</dbReference>
<dbReference type="InterPro" id="IPR007219">
    <property type="entry name" value="XnlR_reg_dom"/>
</dbReference>
<dbReference type="InterPro" id="IPR011050">
    <property type="entry name" value="Pectin_lyase_fold/virulence"/>
</dbReference>
<dbReference type="CDD" id="cd00067">
    <property type="entry name" value="GAL4"/>
    <property type="match status" value="1"/>
</dbReference>
<dbReference type="GO" id="GO:0005576">
    <property type="term" value="C:extracellular region"/>
    <property type="evidence" value="ECO:0007669"/>
    <property type="project" value="UniProtKB-SubCell"/>
</dbReference>
<dbReference type="GO" id="GO:0045490">
    <property type="term" value="P:pectin catabolic process"/>
    <property type="evidence" value="ECO:0007669"/>
    <property type="project" value="UniProtKB-UniPathway"/>
</dbReference>
<keyword evidence="10" id="KW-0539">Nucleus</keyword>
<evidence type="ECO:0000256" key="14">
    <source>
        <dbReference type="SAM" id="SignalP"/>
    </source>
</evidence>
<comment type="pathway">
    <text evidence="2">Glycan metabolism; pectin degradation; 2-dehydro-3-deoxy-D-gluconate from pectin: step 1/5.</text>
</comment>
<dbReference type="CDD" id="cd12148">
    <property type="entry name" value="fungal_TF_MHR"/>
    <property type="match status" value="1"/>
</dbReference>
<dbReference type="Gene3D" id="2.160.20.10">
    <property type="entry name" value="Single-stranded right-handed beta-helix, Pectin lyase-like"/>
    <property type="match status" value="1"/>
</dbReference>
<reference evidence="16" key="1">
    <citation type="journal article" date="2020" name="BMC Genomics">
        <title>Correction to: Identification and distribution of gene clusters required for synthesis of sphingolipid metabolism inhibitors in diverse species of the filamentous fungus Fusarium.</title>
        <authorList>
            <person name="Kim H.S."/>
            <person name="Lohmar J.M."/>
            <person name="Busman M."/>
            <person name="Brown D.W."/>
            <person name="Naumann T.A."/>
            <person name="Divon H.H."/>
            <person name="Lysoe E."/>
            <person name="Uhlig S."/>
            <person name="Proctor R.H."/>
        </authorList>
    </citation>
    <scope>NUCLEOTIDE SEQUENCE</scope>
    <source>
        <strain evidence="16">NRRL 20472</strain>
    </source>
</reference>
<dbReference type="Pfam" id="PF04082">
    <property type="entry name" value="Fungal_trans"/>
    <property type="match status" value="1"/>
</dbReference>
<dbReference type="Proteomes" id="UP000622797">
    <property type="component" value="Unassembled WGS sequence"/>
</dbReference>
<evidence type="ECO:0000256" key="3">
    <source>
        <dbReference type="ARBA" id="ARBA00008891"/>
    </source>
</evidence>